<keyword evidence="1" id="KW-0472">Membrane</keyword>
<reference evidence="2 3" key="1">
    <citation type="submission" date="2017-11" db="EMBL/GenBank/DDBJ databases">
        <title>Genome sequencing of Fusobacterium periodonticum KCOM 2555.</title>
        <authorList>
            <person name="Kook J.-K."/>
            <person name="Park S.-N."/>
            <person name="Lim Y.K."/>
        </authorList>
    </citation>
    <scope>NUCLEOTIDE SEQUENCE [LARGE SCALE GENOMIC DNA]</scope>
    <source>
        <strain evidence="2 3">KCOM 2555</strain>
    </source>
</reference>
<dbReference type="EMBL" id="CP024704">
    <property type="protein sequence ID" value="ATV71047.1"/>
    <property type="molecule type" value="Genomic_DNA"/>
</dbReference>
<organism evidence="2 3">
    <name type="scientific">Fusobacterium pseudoperiodonticum</name>
    <dbReference type="NCBI Taxonomy" id="2663009"/>
    <lineage>
        <taxon>Bacteria</taxon>
        <taxon>Fusobacteriati</taxon>
        <taxon>Fusobacteriota</taxon>
        <taxon>Fusobacteriia</taxon>
        <taxon>Fusobacteriales</taxon>
        <taxon>Fusobacteriaceae</taxon>
        <taxon>Fusobacterium</taxon>
    </lineage>
</organism>
<sequence length="188" mass="21903">MENWIFKILDNMELVNKKLFYLLEPYATKIINHIKENTLGSIMLIVIVIIIFRNINKLFKKKYGYSMVNITYLILSPTGALIYGGKYWLEYAIRNNKVKWYPICFILFFFFSIMYLYICIIIRIIKEKKISDLLGFLVSIICFLILYGIAKDLVILLIFSIATGILGGVEGKNTYIIEQRNDTVGPNL</sequence>
<feature type="transmembrane region" description="Helical" evidence="1">
    <location>
        <begin position="67"/>
        <end position="88"/>
    </location>
</feature>
<evidence type="ECO:0000313" key="3">
    <source>
        <dbReference type="Proteomes" id="UP000230781"/>
    </source>
</evidence>
<keyword evidence="1" id="KW-1133">Transmembrane helix</keyword>
<dbReference type="RefSeq" id="WP_100026964.1">
    <property type="nucleotide sequence ID" value="NZ_CP024704.1"/>
</dbReference>
<feature type="transmembrane region" description="Helical" evidence="1">
    <location>
        <begin position="153"/>
        <end position="171"/>
    </location>
</feature>
<keyword evidence="1" id="KW-0812">Transmembrane</keyword>
<gene>
    <name evidence="2" type="ORF">CTM98_10515</name>
</gene>
<evidence type="ECO:0000313" key="2">
    <source>
        <dbReference type="EMBL" id="ATV71047.1"/>
    </source>
</evidence>
<feature type="transmembrane region" description="Helical" evidence="1">
    <location>
        <begin position="38"/>
        <end position="55"/>
    </location>
</feature>
<evidence type="ECO:0000256" key="1">
    <source>
        <dbReference type="SAM" id="Phobius"/>
    </source>
</evidence>
<feature type="transmembrane region" description="Helical" evidence="1">
    <location>
        <begin position="100"/>
        <end position="118"/>
    </location>
</feature>
<proteinExistence type="predicted"/>
<protein>
    <submittedName>
        <fullName evidence="2">Uncharacterized protein</fullName>
    </submittedName>
</protein>
<name>A0A2D3PTT7_9FUSO</name>
<feature type="transmembrane region" description="Helical" evidence="1">
    <location>
        <begin position="130"/>
        <end position="147"/>
    </location>
</feature>
<accession>A0A2D3PTT7</accession>
<dbReference type="AlphaFoldDB" id="A0A2D3PTT7"/>
<dbReference type="Proteomes" id="UP000230781">
    <property type="component" value="Chromosome"/>
</dbReference>